<keyword evidence="4 7" id="KW-0812">Transmembrane</keyword>
<feature type="transmembrane region" description="Helical" evidence="7">
    <location>
        <begin position="325"/>
        <end position="347"/>
    </location>
</feature>
<evidence type="ECO:0000256" key="8">
    <source>
        <dbReference type="SAM" id="MobiDB-lite"/>
    </source>
</evidence>
<comment type="caution">
    <text evidence="7">Lacks conserved residue(s) required for the propagation of feature annotation.</text>
</comment>
<reference evidence="9" key="1">
    <citation type="submission" date="2023-07" db="EMBL/GenBank/DDBJ databases">
        <title>Black Yeasts Isolated from many extreme environments.</title>
        <authorList>
            <person name="Coleine C."/>
            <person name="Stajich J.E."/>
            <person name="Selbmann L."/>
        </authorList>
    </citation>
    <scope>NUCLEOTIDE SEQUENCE</scope>
    <source>
        <strain evidence="9">CCFEE 5485</strain>
    </source>
</reference>
<feature type="transmembrane region" description="Helical" evidence="7">
    <location>
        <begin position="156"/>
        <end position="174"/>
    </location>
</feature>
<comment type="similarity">
    <text evidence="2 7">Belongs to the ferroportin (FP) (TC 2.A.100) family. SLC40A subfamily.</text>
</comment>
<dbReference type="PANTHER" id="PTHR11660:SF57">
    <property type="entry name" value="SOLUTE CARRIER FAMILY 40 MEMBER"/>
    <property type="match status" value="1"/>
</dbReference>
<comment type="subcellular location">
    <subcellularLocation>
        <location evidence="1 7">Membrane</location>
        <topology evidence="1 7">Multi-pass membrane protein</topology>
    </subcellularLocation>
</comment>
<feature type="transmembrane region" description="Helical" evidence="7">
    <location>
        <begin position="128"/>
        <end position="150"/>
    </location>
</feature>
<accession>A0AAE0WHB3</accession>
<feature type="transmembrane region" description="Helical" evidence="7">
    <location>
        <begin position="74"/>
        <end position="92"/>
    </location>
</feature>
<evidence type="ECO:0000313" key="9">
    <source>
        <dbReference type="EMBL" id="KAK3672453.1"/>
    </source>
</evidence>
<keyword evidence="6 7" id="KW-0472">Membrane</keyword>
<feature type="transmembrane region" description="Helical" evidence="7">
    <location>
        <begin position="386"/>
        <end position="407"/>
    </location>
</feature>
<keyword evidence="7" id="KW-0406">Ion transport</keyword>
<keyword evidence="10" id="KW-1185">Reference proteome</keyword>
<evidence type="ECO:0000256" key="1">
    <source>
        <dbReference type="ARBA" id="ARBA00004141"/>
    </source>
</evidence>
<comment type="function">
    <text evidence="7">May be involved in iron transport and iron homeostasis.</text>
</comment>
<protein>
    <recommendedName>
        <fullName evidence="7">Solute carrier family 40 member</fullName>
    </recommendedName>
</protein>
<feature type="transmembrane region" description="Helical" evidence="7">
    <location>
        <begin position="353"/>
        <end position="374"/>
    </location>
</feature>
<evidence type="ECO:0000256" key="5">
    <source>
        <dbReference type="ARBA" id="ARBA00022989"/>
    </source>
</evidence>
<dbReference type="PANTHER" id="PTHR11660">
    <property type="entry name" value="SOLUTE CARRIER FAMILY 40 MEMBER"/>
    <property type="match status" value="1"/>
</dbReference>
<dbReference type="Proteomes" id="UP001274830">
    <property type="component" value="Unassembled WGS sequence"/>
</dbReference>
<name>A0AAE0WHB3_9PEZI</name>
<dbReference type="InterPro" id="IPR036259">
    <property type="entry name" value="MFS_trans_sf"/>
</dbReference>
<dbReference type="SUPFAM" id="SSF103473">
    <property type="entry name" value="MFS general substrate transporter"/>
    <property type="match status" value="1"/>
</dbReference>
<organism evidence="9 10">
    <name type="scientific">Recurvomyces mirabilis</name>
    <dbReference type="NCBI Taxonomy" id="574656"/>
    <lineage>
        <taxon>Eukaryota</taxon>
        <taxon>Fungi</taxon>
        <taxon>Dikarya</taxon>
        <taxon>Ascomycota</taxon>
        <taxon>Pezizomycotina</taxon>
        <taxon>Dothideomycetes</taxon>
        <taxon>Dothideomycetidae</taxon>
        <taxon>Mycosphaerellales</taxon>
        <taxon>Teratosphaeriaceae</taxon>
        <taxon>Recurvomyces</taxon>
    </lineage>
</organism>
<gene>
    <name evidence="9" type="ORF">LTR78_007760</name>
</gene>
<dbReference type="GO" id="GO:0005381">
    <property type="term" value="F:iron ion transmembrane transporter activity"/>
    <property type="evidence" value="ECO:0007669"/>
    <property type="project" value="UniProtKB-UniRule"/>
</dbReference>
<feature type="compositionally biased region" description="Polar residues" evidence="8">
    <location>
        <begin position="21"/>
        <end position="37"/>
    </location>
</feature>
<proteinExistence type="inferred from homology"/>
<dbReference type="Pfam" id="PF06963">
    <property type="entry name" value="FPN1"/>
    <property type="match status" value="2"/>
</dbReference>
<evidence type="ECO:0000256" key="7">
    <source>
        <dbReference type="RuleBase" id="RU365065"/>
    </source>
</evidence>
<feature type="region of interest" description="Disordered" evidence="8">
    <location>
        <begin position="237"/>
        <end position="264"/>
    </location>
</feature>
<dbReference type="GO" id="GO:0016020">
    <property type="term" value="C:membrane"/>
    <property type="evidence" value="ECO:0007669"/>
    <property type="project" value="UniProtKB-SubCell"/>
</dbReference>
<feature type="region of interest" description="Disordered" evidence="8">
    <location>
        <begin position="18"/>
        <end position="37"/>
    </location>
</feature>
<sequence>MRPHTNGGNTTGDVEMAAREQATSHNEPSLSTTTVPTLQPSETVPVHIAAESTASHVSSEIAWRLYLSHFLSTWNSRCFEFGSVLFFAAIYSQTLLYLSIYAICRSAAGMILATAIGKAIDSQPRLRIVRISIVGGRMAVILSSLGIWSLWMYKSIPWNANMALFSGLILLSCVEKAASMMNLVAVERDWDAPNRSRLQACGPTIHSPGRWRIDDGGYMASPRTERPLLADRIPGYCASKSSDPKQPELMKTQKKTPRTDRDDPIRKVYSRVPDLRLPKPSREHAPVSHNTSQARQIQQRLISPFTDARRALTHYSHHRAFTPSLTLALLYLTVLSFSGQMTTYLLSAGLNTFYIGLIRSLSVLIELSATWLAPRLMFRISPARSAMWFLNWQILWLAGTVTFFWSWEGRRGGMVAAWGLAVGTIMSRVGLWGYDLSAQVIIQTEVEVVHRGSFSTTEAALQNLFELLAYALTIALPQPRQFKFPVLVSGVVVLAAGFLYAYYLRSRRGHLVHIPCTTKSSDASAEA</sequence>
<evidence type="ECO:0000256" key="4">
    <source>
        <dbReference type="ARBA" id="ARBA00022692"/>
    </source>
</evidence>
<evidence type="ECO:0000256" key="3">
    <source>
        <dbReference type="ARBA" id="ARBA00022448"/>
    </source>
</evidence>
<evidence type="ECO:0000256" key="2">
    <source>
        <dbReference type="ARBA" id="ARBA00006279"/>
    </source>
</evidence>
<evidence type="ECO:0000256" key="6">
    <source>
        <dbReference type="ARBA" id="ARBA00023136"/>
    </source>
</evidence>
<dbReference type="InterPro" id="IPR009716">
    <property type="entry name" value="Ferroportin-1"/>
</dbReference>
<comment type="caution">
    <text evidence="9">The sequence shown here is derived from an EMBL/GenBank/DDBJ whole genome shotgun (WGS) entry which is preliminary data.</text>
</comment>
<dbReference type="EMBL" id="JAUTXT010000033">
    <property type="protein sequence ID" value="KAK3672453.1"/>
    <property type="molecule type" value="Genomic_DNA"/>
</dbReference>
<dbReference type="AlphaFoldDB" id="A0AAE0WHB3"/>
<keyword evidence="3 7" id="KW-0813">Transport</keyword>
<keyword evidence="5 7" id="KW-1133">Transmembrane helix</keyword>
<evidence type="ECO:0000313" key="10">
    <source>
        <dbReference type="Proteomes" id="UP001274830"/>
    </source>
</evidence>
<feature type="transmembrane region" description="Helical" evidence="7">
    <location>
        <begin position="484"/>
        <end position="504"/>
    </location>
</feature>